<dbReference type="CDD" id="cd00032">
    <property type="entry name" value="CASc"/>
    <property type="match status" value="1"/>
</dbReference>
<evidence type="ECO:0000313" key="13">
    <source>
        <dbReference type="Proteomes" id="UP001345963"/>
    </source>
</evidence>
<dbReference type="Gene3D" id="1.10.533.10">
    <property type="entry name" value="Death Domain, Fas"/>
    <property type="match status" value="1"/>
</dbReference>
<feature type="domain" description="Caspase family p20" evidence="11">
    <location>
        <begin position="209"/>
        <end position="335"/>
    </location>
</feature>
<evidence type="ECO:0008006" key="14">
    <source>
        <dbReference type="Google" id="ProtNLM"/>
    </source>
</evidence>
<accession>A0ABU7BLY9</accession>
<evidence type="ECO:0000256" key="3">
    <source>
        <dbReference type="ARBA" id="ARBA00022703"/>
    </source>
</evidence>
<evidence type="ECO:0000256" key="8">
    <source>
        <dbReference type="RuleBase" id="RU003971"/>
    </source>
</evidence>
<name>A0ABU7BLY9_9TELE</name>
<dbReference type="CDD" id="cd08334">
    <property type="entry name" value="DED_Caspase_8_10_r2"/>
    <property type="match status" value="1"/>
</dbReference>
<dbReference type="InterPro" id="IPR015917">
    <property type="entry name" value="Pept_C14A"/>
</dbReference>
<dbReference type="InterPro" id="IPR016129">
    <property type="entry name" value="Caspase_his_AS"/>
</dbReference>
<dbReference type="InterPro" id="IPR011029">
    <property type="entry name" value="DEATH-like_dom_sf"/>
</dbReference>
<dbReference type="PROSITE" id="PS50168">
    <property type="entry name" value="DED"/>
    <property type="match status" value="1"/>
</dbReference>
<sequence>MELLHTIQRHAILRDHGASVQQFTSRGLISPYRKLLYHLSEDITDSDLKQIKFLLKDIPRRKLEQNTTLGVFLEMERMDLINEDNLDYLEDIFNSVCPVLNEKIRHFKEEVPRPRSSSLPFVLNQIPKPFIRTGSWNLSDPRPPLSPVNPSNTSYDVHQVGNRPEEVTCRPNVLGQMASLDTVSPPEIGDSESRENVEGLNVYPMTGEKRGICLIVSNNDFSNSLQPLKERVGTKTDECSLEKVFKWLGFDVQIHRDCDGKKLQSLFVDLGKKDHGLMDCLVCCVLTHGEEGVVYGVDGISVKIKDLMHPFDGQRCPSLLEKPKLFFIQACQGNKEQPRVQTDGTEDETSNVFSDAKITIESIPSAADFLVGMATVPEYVSFRDRKHGTWYIQSLCRNLVTFVPRRVDLVSILTEVNNDVSKKTDEFQRKKQMPQPAFSLRKRVVFPVPKEPPPNLQ</sequence>
<dbReference type="PROSITE" id="PS50208">
    <property type="entry name" value="CASPASE_P20"/>
    <property type="match status" value="1"/>
</dbReference>
<feature type="domain" description="Caspase family p10" evidence="10">
    <location>
        <begin position="359"/>
        <end position="446"/>
    </location>
</feature>
<dbReference type="Pfam" id="PF01335">
    <property type="entry name" value="DED"/>
    <property type="match status" value="1"/>
</dbReference>
<keyword evidence="5" id="KW-0378">Hydrolase</keyword>
<evidence type="ECO:0000256" key="7">
    <source>
        <dbReference type="ARBA" id="ARBA00023145"/>
    </source>
</evidence>
<protein>
    <recommendedName>
        <fullName evidence="14">Caspase-8</fullName>
    </recommendedName>
</protein>
<gene>
    <name evidence="12" type="ORF">ATANTOWER_031435</name>
</gene>
<dbReference type="PROSITE" id="PS01121">
    <property type="entry name" value="CASPASE_HIS"/>
    <property type="match status" value="1"/>
</dbReference>
<dbReference type="SMART" id="SM00031">
    <property type="entry name" value="DED"/>
    <property type="match status" value="1"/>
</dbReference>
<dbReference type="PRINTS" id="PR00376">
    <property type="entry name" value="IL1BCENZYME"/>
</dbReference>
<comment type="caution">
    <text evidence="12">The sequence shown here is derived from an EMBL/GenBank/DDBJ whole genome shotgun (WGS) entry which is preliminary data.</text>
</comment>
<dbReference type="SUPFAM" id="SSF52129">
    <property type="entry name" value="Caspase-like"/>
    <property type="match status" value="1"/>
</dbReference>
<keyword evidence="4" id="KW-0677">Repeat</keyword>
<dbReference type="Gene3D" id="3.40.50.1460">
    <property type="match status" value="1"/>
</dbReference>
<dbReference type="InterPro" id="IPR033139">
    <property type="entry name" value="Caspase_cys_AS"/>
</dbReference>
<keyword evidence="7" id="KW-0865">Zymogen</keyword>
<evidence type="ECO:0000259" key="11">
    <source>
        <dbReference type="PROSITE" id="PS50208"/>
    </source>
</evidence>
<dbReference type="PANTHER" id="PTHR48169:SF7">
    <property type="entry name" value="CASPASE 10"/>
    <property type="match status" value="1"/>
</dbReference>
<organism evidence="12 13">
    <name type="scientific">Ataeniobius toweri</name>
    <dbReference type="NCBI Taxonomy" id="208326"/>
    <lineage>
        <taxon>Eukaryota</taxon>
        <taxon>Metazoa</taxon>
        <taxon>Chordata</taxon>
        <taxon>Craniata</taxon>
        <taxon>Vertebrata</taxon>
        <taxon>Euteleostomi</taxon>
        <taxon>Actinopterygii</taxon>
        <taxon>Neopterygii</taxon>
        <taxon>Teleostei</taxon>
        <taxon>Neoteleostei</taxon>
        <taxon>Acanthomorphata</taxon>
        <taxon>Ovalentaria</taxon>
        <taxon>Atherinomorphae</taxon>
        <taxon>Cyprinodontiformes</taxon>
        <taxon>Goodeidae</taxon>
        <taxon>Ataeniobius</taxon>
    </lineage>
</organism>
<dbReference type="InterPro" id="IPR001309">
    <property type="entry name" value="Pept_C14_p20"/>
</dbReference>
<keyword evidence="6" id="KW-0788">Thiol protease</keyword>
<keyword evidence="13" id="KW-1185">Reference proteome</keyword>
<dbReference type="PROSITE" id="PS01122">
    <property type="entry name" value="CASPASE_CYS"/>
    <property type="match status" value="1"/>
</dbReference>
<evidence type="ECO:0000259" key="10">
    <source>
        <dbReference type="PROSITE" id="PS50207"/>
    </source>
</evidence>
<proteinExistence type="inferred from homology"/>
<evidence type="ECO:0000259" key="9">
    <source>
        <dbReference type="PROSITE" id="PS50168"/>
    </source>
</evidence>
<dbReference type="Proteomes" id="UP001345963">
    <property type="component" value="Unassembled WGS sequence"/>
</dbReference>
<keyword evidence="3" id="KW-0053">Apoptosis</keyword>
<dbReference type="Pfam" id="PF00656">
    <property type="entry name" value="Peptidase_C14"/>
    <property type="match status" value="1"/>
</dbReference>
<dbReference type="InterPro" id="IPR002138">
    <property type="entry name" value="Pept_C14_p10"/>
</dbReference>
<evidence type="ECO:0000256" key="1">
    <source>
        <dbReference type="ARBA" id="ARBA00010134"/>
    </source>
</evidence>
<feature type="domain" description="DED" evidence="9">
    <location>
        <begin position="31"/>
        <end position="96"/>
    </location>
</feature>
<dbReference type="SUPFAM" id="SSF47986">
    <property type="entry name" value="DEATH domain"/>
    <property type="match status" value="1"/>
</dbReference>
<dbReference type="PROSITE" id="PS50207">
    <property type="entry name" value="CASPASE_P10"/>
    <property type="match status" value="1"/>
</dbReference>
<keyword evidence="2" id="KW-0645">Protease</keyword>
<dbReference type="PANTHER" id="PTHR48169">
    <property type="entry name" value="DED DOMAIN-CONTAINING PROTEIN"/>
    <property type="match status" value="1"/>
</dbReference>
<evidence type="ECO:0000256" key="4">
    <source>
        <dbReference type="ARBA" id="ARBA00022737"/>
    </source>
</evidence>
<dbReference type="InterPro" id="IPR011600">
    <property type="entry name" value="Pept_C14_caspase"/>
</dbReference>
<dbReference type="EMBL" id="JAHUTI010059890">
    <property type="protein sequence ID" value="MED6251482.1"/>
    <property type="molecule type" value="Genomic_DNA"/>
</dbReference>
<evidence type="ECO:0000256" key="5">
    <source>
        <dbReference type="ARBA" id="ARBA00022801"/>
    </source>
</evidence>
<evidence type="ECO:0000256" key="6">
    <source>
        <dbReference type="ARBA" id="ARBA00022807"/>
    </source>
</evidence>
<dbReference type="InterPro" id="IPR001875">
    <property type="entry name" value="DED_dom"/>
</dbReference>
<dbReference type="SMART" id="SM00115">
    <property type="entry name" value="CASc"/>
    <property type="match status" value="1"/>
</dbReference>
<reference evidence="12 13" key="1">
    <citation type="submission" date="2021-07" db="EMBL/GenBank/DDBJ databases">
        <authorList>
            <person name="Palmer J.M."/>
        </authorList>
    </citation>
    <scope>NUCLEOTIDE SEQUENCE [LARGE SCALE GENOMIC DNA]</scope>
    <source>
        <strain evidence="12 13">AT_MEX2019</strain>
        <tissue evidence="12">Muscle</tissue>
    </source>
</reference>
<comment type="similarity">
    <text evidence="1 8">Belongs to the peptidase C14A family.</text>
</comment>
<dbReference type="InterPro" id="IPR029030">
    <property type="entry name" value="Caspase-like_dom_sf"/>
</dbReference>
<evidence type="ECO:0000313" key="12">
    <source>
        <dbReference type="EMBL" id="MED6251482.1"/>
    </source>
</evidence>
<evidence type="ECO:0000256" key="2">
    <source>
        <dbReference type="ARBA" id="ARBA00022670"/>
    </source>
</evidence>